<dbReference type="InterPro" id="IPR010982">
    <property type="entry name" value="Lambda_DNA-bd_dom_sf"/>
</dbReference>
<gene>
    <name evidence="5" type="ORF">ACFO3S_20480</name>
</gene>
<dbReference type="CDD" id="cd06267">
    <property type="entry name" value="PBP1_LacI_sugar_binding-like"/>
    <property type="match status" value="1"/>
</dbReference>
<keyword evidence="2 5" id="KW-0238">DNA-binding</keyword>
<evidence type="ECO:0000313" key="5">
    <source>
        <dbReference type="EMBL" id="MFC4600632.1"/>
    </source>
</evidence>
<dbReference type="InterPro" id="IPR028082">
    <property type="entry name" value="Peripla_BP_I"/>
</dbReference>
<reference evidence="6" key="1">
    <citation type="journal article" date="2019" name="Int. J. Syst. Evol. Microbiol.">
        <title>The Global Catalogue of Microorganisms (GCM) 10K type strain sequencing project: providing services to taxonomists for standard genome sequencing and annotation.</title>
        <authorList>
            <consortium name="The Broad Institute Genomics Platform"/>
            <consortium name="The Broad Institute Genome Sequencing Center for Infectious Disease"/>
            <person name="Wu L."/>
            <person name="Ma J."/>
        </authorList>
    </citation>
    <scope>NUCLEOTIDE SEQUENCE [LARGE SCALE GENOMIC DNA]</scope>
    <source>
        <strain evidence="6">CCUG 49571</strain>
    </source>
</reference>
<dbReference type="InterPro" id="IPR000843">
    <property type="entry name" value="HTH_LacI"/>
</dbReference>
<evidence type="ECO:0000256" key="3">
    <source>
        <dbReference type="ARBA" id="ARBA00023163"/>
    </source>
</evidence>
<dbReference type="RefSeq" id="WP_378099891.1">
    <property type="nucleotide sequence ID" value="NZ_JBHSEP010000018.1"/>
</dbReference>
<dbReference type="SMART" id="SM00354">
    <property type="entry name" value="HTH_LACI"/>
    <property type="match status" value="1"/>
</dbReference>
<keyword evidence="3" id="KW-0804">Transcription</keyword>
<feature type="domain" description="HTH lacI-type" evidence="4">
    <location>
        <begin position="2"/>
        <end position="56"/>
    </location>
</feature>
<dbReference type="InterPro" id="IPR046335">
    <property type="entry name" value="LacI/GalR-like_sensor"/>
</dbReference>
<dbReference type="PROSITE" id="PS00356">
    <property type="entry name" value="HTH_LACI_1"/>
    <property type="match status" value="1"/>
</dbReference>
<dbReference type="Gene3D" id="1.10.260.40">
    <property type="entry name" value="lambda repressor-like DNA-binding domains"/>
    <property type="match status" value="1"/>
</dbReference>
<name>A0ABV9FFC2_9BACL</name>
<dbReference type="GO" id="GO:0003677">
    <property type="term" value="F:DNA binding"/>
    <property type="evidence" value="ECO:0007669"/>
    <property type="project" value="UniProtKB-KW"/>
</dbReference>
<dbReference type="Proteomes" id="UP001596028">
    <property type="component" value="Unassembled WGS sequence"/>
</dbReference>
<dbReference type="CDD" id="cd01392">
    <property type="entry name" value="HTH_LacI"/>
    <property type="match status" value="1"/>
</dbReference>
<dbReference type="EMBL" id="JBHSEP010000018">
    <property type="protein sequence ID" value="MFC4600632.1"/>
    <property type="molecule type" value="Genomic_DNA"/>
</dbReference>
<protein>
    <submittedName>
        <fullName evidence="5">LacI family DNA-binding transcriptional regulator</fullName>
    </submittedName>
</protein>
<dbReference type="Gene3D" id="3.40.50.2300">
    <property type="match status" value="2"/>
</dbReference>
<dbReference type="PROSITE" id="PS50932">
    <property type="entry name" value="HTH_LACI_2"/>
    <property type="match status" value="1"/>
</dbReference>
<dbReference type="SUPFAM" id="SSF47413">
    <property type="entry name" value="lambda repressor-like DNA-binding domains"/>
    <property type="match status" value="1"/>
</dbReference>
<comment type="caution">
    <text evidence="5">The sequence shown here is derived from an EMBL/GenBank/DDBJ whole genome shotgun (WGS) entry which is preliminary data.</text>
</comment>
<organism evidence="5 6">
    <name type="scientific">Cohnella hongkongensis</name>
    <dbReference type="NCBI Taxonomy" id="178337"/>
    <lineage>
        <taxon>Bacteria</taxon>
        <taxon>Bacillati</taxon>
        <taxon>Bacillota</taxon>
        <taxon>Bacilli</taxon>
        <taxon>Bacillales</taxon>
        <taxon>Paenibacillaceae</taxon>
        <taxon>Cohnella</taxon>
    </lineage>
</organism>
<evidence type="ECO:0000256" key="1">
    <source>
        <dbReference type="ARBA" id="ARBA00023015"/>
    </source>
</evidence>
<keyword evidence="1" id="KW-0805">Transcription regulation</keyword>
<evidence type="ECO:0000256" key="2">
    <source>
        <dbReference type="ARBA" id="ARBA00023125"/>
    </source>
</evidence>
<evidence type="ECO:0000313" key="6">
    <source>
        <dbReference type="Proteomes" id="UP001596028"/>
    </source>
</evidence>
<dbReference type="Pfam" id="PF00356">
    <property type="entry name" value="LacI"/>
    <property type="match status" value="1"/>
</dbReference>
<dbReference type="PANTHER" id="PTHR30146:SF109">
    <property type="entry name" value="HTH-TYPE TRANSCRIPTIONAL REGULATOR GALS"/>
    <property type="match status" value="1"/>
</dbReference>
<keyword evidence="6" id="KW-1185">Reference proteome</keyword>
<accession>A0ABV9FFC2</accession>
<dbReference type="SUPFAM" id="SSF53822">
    <property type="entry name" value="Periplasmic binding protein-like I"/>
    <property type="match status" value="1"/>
</dbReference>
<evidence type="ECO:0000259" key="4">
    <source>
        <dbReference type="PROSITE" id="PS50932"/>
    </source>
</evidence>
<sequence length="330" mass="36552">MATIKDVAKAAGVSLSTASYAINGNRKISEATRAKVLEAAKQLNFQKNGWATDLKRSSTKTIALIVSDMSGPYYSELIRGVQEIAFENGYDLIACSSFGGNESTAIKFLKEKRVDGVIVSAHNLQDEPILESARKGFPIVVLDRHLKSDHIYNVLVDNEQGGYMATELLIKNGCKRIAYISNSSSSYDHKLRYKGYMQALNDYGYKSASNLNVNGKFTIDDGYRATKLLIAQRNLPDAIFYANDEMAVGGMQAFKESGIRVPEEISVIGFDDILLAEYMNPPLTTIRQPKYEVGSLAAHLILQLLDGKSIDHEYMLPTELVVRKSCLLRE</sequence>
<dbReference type="PANTHER" id="PTHR30146">
    <property type="entry name" value="LACI-RELATED TRANSCRIPTIONAL REPRESSOR"/>
    <property type="match status" value="1"/>
</dbReference>
<dbReference type="Pfam" id="PF13377">
    <property type="entry name" value="Peripla_BP_3"/>
    <property type="match status" value="1"/>
</dbReference>
<proteinExistence type="predicted"/>